<reference evidence="3" key="1">
    <citation type="submission" date="2018-05" db="EMBL/GenBank/DDBJ databases">
        <authorList>
            <person name="Lanie J.A."/>
            <person name="Ng W.-L."/>
            <person name="Kazmierczak K.M."/>
            <person name="Andrzejewski T.M."/>
            <person name="Davidsen T.M."/>
            <person name="Wayne K.J."/>
            <person name="Tettelin H."/>
            <person name="Glass J.I."/>
            <person name="Rusch D."/>
            <person name="Podicherti R."/>
            <person name="Tsui H.-C.T."/>
            <person name="Winkler M.E."/>
        </authorList>
    </citation>
    <scope>NUCLEOTIDE SEQUENCE</scope>
</reference>
<evidence type="ECO:0000256" key="1">
    <source>
        <dbReference type="ARBA" id="ARBA00022729"/>
    </source>
</evidence>
<dbReference type="CDD" id="cd12797">
    <property type="entry name" value="M23_peptidase"/>
    <property type="match status" value="1"/>
</dbReference>
<dbReference type="EMBL" id="UINC01086482">
    <property type="protein sequence ID" value="SVC34987.1"/>
    <property type="molecule type" value="Genomic_DNA"/>
</dbReference>
<dbReference type="Gene3D" id="2.70.70.10">
    <property type="entry name" value="Glucose Permease (Domain IIA)"/>
    <property type="match status" value="1"/>
</dbReference>
<dbReference type="PANTHER" id="PTHR21666">
    <property type="entry name" value="PEPTIDASE-RELATED"/>
    <property type="match status" value="1"/>
</dbReference>
<dbReference type="Gene3D" id="6.10.250.3150">
    <property type="match status" value="1"/>
</dbReference>
<evidence type="ECO:0000259" key="2">
    <source>
        <dbReference type="Pfam" id="PF01551"/>
    </source>
</evidence>
<feature type="non-terminal residue" evidence="3">
    <location>
        <position position="1"/>
    </location>
</feature>
<dbReference type="InterPro" id="IPR050570">
    <property type="entry name" value="Cell_wall_metabolism_enzyme"/>
</dbReference>
<dbReference type="Pfam" id="PF01551">
    <property type="entry name" value="Peptidase_M23"/>
    <property type="match status" value="1"/>
</dbReference>
<dbReference type="PANTHER" id="PTHR21666:SF289">
    <property type="entry name" value="L-ALA--D-GLU ENDOPEPTIDASE"/>
    <property type="match status" value="1"/>
</dbReference>
<dbReference type="AlphaFoldDB" id="A0A382LIG7"/>
<dbReference type="InterPro" id="IPR011055">
    <property type="entry name" value="Dup_hybrid_motif"/>
</dbReference>
<dbReference type="InterPro" id="IPR016047">
    <property type="entry name" value="M23ase_b-sheet_dom"/>
</dbReference>
<sequence length="329" mass="38003">HSSLKKQRILDDQLKIKERELKIYDWNLKINRNKIKSLTTNIGQNKKYLYLQQKSMARRLRTIYKEGNMFPVKLLFSSDDFIDLLRRMKYLKSVSAYDSAMFNKYNEQLNQFNSRKEALLHAKGKLLLFKDAAEIKKREVSAEKLKKTQFLARLGKEKLLNKRLKDELVQSSKKLNQLIARLEEKIIQGEGLDINDKKGRLLPPVKGQFLNKFGRKREKQYNTYIVYNGVNIRSQKGTPVRAISDGKVLYTGTIEGYGNIIIVGHGNDYHSLYGHLDEIITQVGKAVRPGQIIGRSGDTGSTLGESLYFEIRHKGRPVEPTAWLSQSKR</sequence>
<accession>A0A382LIG7</accession>
<evidence type="ECO:0000313" key="3">
    <source>
        <dbReference type="EMBL" id="SVC34987.1"/>
    </source>
</evidence>
<protein>
    <recommendedName>
        <fullName evidence="2">M23ase beta-sheet core domain-containing protein</fullName>
    </recommendedName>
</protein>
<gene>
    <name evidence="3" type="ORF">METZ01_LOCUS287841</name>
</gene>
<organism evidence="3">
    <name type="scientific">marine metagenome</name>
    <dbReference type="NCBI Taxonomy" id="408172"/>
    <lineage>
        <taxon>unclassified sequences</taxon>
        <taxon>metagenomes</taxon>
        <taxon>ecological metagenomes</taxon>
    </lineage>
</organism>
<proteinExistence type="predicted"/>
<keyword evidence="1" id="KW-0732">Signal</keyword>
<dbReference type="GO" id="GO:0004222">
    <property type="term" value="F:metalloendopeptidase activity"/>
    <property type="evidence" value="ECO:0007669"/>
    <property type="project" value="TreeGrafter"/>
</dbReference>
<feature type="domain" description="M23ase beta-sheet core" evidence="2">
    <location>
        <begin position="228"/>
        <end position="320"/>
    </location>
</feature>
<dbReference type="SUPFAM" id="SSF51261">
    <property type="entry name" value="Duplicated hybrid motif"/>
    <property type="match status" value="1"/>
</dbReference>
<name>A0A382LIG7_9ZZZZ</name>